<dbReference type="PANTHER" id="PTHR30606">
    <property type="entry name" value="LIPID A BIOSYNTHESIS LAUROYL ACYLTRANSFERASE"/>
    <property type="match status" value="1"/>
</dbReference>
<keyword evidence="3" id="KW-0997">Cell inner membrane</keyword>
<dbReference type="InterPro" id="IPR004960">
    <property type="entry name" value="LipA_acyltrans"/>
</dbReference>
<dbReference type="Proteomes" id="UP001165384">
    <property type="component" value="Unassembled WGS sequence"/>
</dbReference>
<dbReference type="PIRSF" id="PIRSF026649">
    <property type="entry name" value="MsbB"/>
    <property type="match status" value="1"/>
</dbReference>
<dbReference type="GO" id="GO:0016746">
    <property type="term" value="F:acyltransferase activity"/>
    <property type="evidence" value="ECO:0007669"/>
    <property type="project" value="UniProtKB-KW"/>
</dbReference>
<evidence type="ECO:0000256" key="2">
    <source>
        <dbReference type="ARBA" id="ARBA00022475"/>
    </source>
</evidence>
<keyword evidence="6 7" id="KW-0012">Acyltransferase</keyword>
<dbReference type="PANTHER" id="PTHR30606:SF9">
    <property type="entry name" value="LIPID A BIOSYNTHESIS LAUROYLTRANSFERASE"/>
    <property type="match status" value="1"/>
</dbReference>
<evidence type="ECO:0000256" key="3">
    <source>
        <dbReference type="ARBA" id="ARBA00022519"/>
    </source>
</evidence>
<name>A0ABS9JYM1_9RHOO</name>
<evidence type="ECO:0000313" key="8">
    <source>
        <dbReference type="Proteomes" id="UP001165384"/>
    </source>
</evidence>
<dbReference type="EMBL" id="JAKLTN010000001">
    <property type="protein sequence ID" value="MCG2576012.1"/>
    <property type="molecule type" value="Genomic_DNA"/>
</dbReference>
<evidence type="ECO:0000313" key="7">
    <source>
        <dbReference type="EMBL" id="MCG2576012.1"/>
    </source>
</evidence>
<organism evidence="7 8">
    <name type="scientific">Dechloromonas hankyongensis</name>
    <dbReference type="NCBI Taxonomy" id="2908002"/>
    <lineage>
        <taxon>Bacteria</taxon>
        <taxon>Pseudomonadati</taxon>
        <taxon>Pseudomonadota</taxon>
        <taxon>Betaproteobacteria</taxon>
        <taxon>Rhodocyclales</taxon>
        <taxon>Azonexaceae</taxon>
        <taxon>Dechloromonas</taxon>
    </lineage>
</organism>
<keyword evidence="5" id="KW-0472">Membrane</keyword>
<evidence type="ECO:0000256" key="1">
    <source>
        <dbReference type="ARBA" id="ARBA00004533"/>
    </source>
</evidence>
<gene>
    <name evidence="7" type="ORF">LZ012_03275</name>
</gene>
<keyword evidence="4" id="KW-0808">Transferase</keyword>
<sequence>MKIFLTYILVGFLWLLHWLPLPLLRALGGGLGRLLYAVGRERRKVALTNLRLCFPDKTEAEREDIARRHFVAFAQAVLDRTLGWWASKERLQRIIRIHGVEHLTDPAGRPVIMLTPHFVGLDAGGTVVSMHVVGCSVFSMQKNPVLNKLLYDGRMRFNEAVLLSRQDGMRKIVRAMKDGHPFYYLPDMDFGPKESIFVPFFGVQAATIPALSRLVRLTGARVVPVICRQSPDGYDIEVMPPWENFPGASVEADTALMNQFIESQVLRMPEQYFWLHKRFKTRPPGEQRFYK</sequence>
<protein>
    <submittedName>
        <fullName evidence="7">Lysophospholipid acyltransferase family protein</fullName>
    </submittedName>
</protein>
<comment type="caution">
    <text evidence="7">The sequence shown here is derived from an EMBL/GenBank/DDBJ whole genome shotgun (WGS) entry which is preliminary data.</text>
</comment>
<keyword evidence="8" id="KW-1185">Reference proteome</keyword>
<dbReference type="RefSeq" id="WP_275707508.1">
    <property type="nucleotide sequence ID" value="NZ_JAKLTN010000001.1"/>
</dbReference>
<evidence type="ECO:0000256" key="4">
    <source>
        <dbReference type="ARBA" id="ARBA00022679"/>
    </source>
</evidence>
<reference evidence="7" key="1">
    <citation type="submission" date="2022-01" db="EMBL/GenBank/DDBJ databases">
        <authorList>
            <person name="Jo J.-H."/>
            <person name="Im W.-T."/>
        </authorList>
    </citation>
    <scope>NUCLEOTIDE SEQUENCE</scope>
    <source>
        <strain evidence="7">XY25</strain>
    </source>
</reference>
<evidence type="ECO:0000256" key="6">
    <source>
        <dbReference type="ARBA" id="ARBA00023315"/>
    </source>
</evidence>
<dbReference type="Pfam" id="PF03279">
    <property type="entry name" value="Lip_A_acyltrans"/>
    <property type="match status" value="1"/>
</dbReference>
<evidence type="ECO:0000256" key="5">
    <source>
        <dbReference type="ARBA" id="ARBA00023136"/>
    </source>
</evidence>
<accession>A0ABS9JYM1</accession>
<dbReference type="CDD" id="cd07984">
    <property type="entry name" value="LPLAT_LABLAT-like"/>
    <property type="match status" value="1"/>
</dbReference>
<keyword evidence="2" id="KW-1003">Cell membrane</keyword>
<comment type="subcellular location">
    <subcellularLocation>
        <location evidence="1">Cell inner membrane</location>
    </subcellularLocation>
</comment>
<proteinExistence type="predicted"/>